<reference evidence="1 2" key="2">
    <citation type="submission" date="2018-11" db="EMBL/GenBank/DDBJ databases">
        <authorList>
            <consortium name="Pathogen Informatics"/>
        </authorList>
    </citation>
    <scope>NUCLEOTIDE SEQUENCE [LARGE SCALE GENOMIC DNA]</scope>
</reference>
<name>A0A0R3QUY6_9BILA</name>
<evidence type="ECO:0000313" key="3">
    <source>
        <dbReference type="WBParaSite" id="BTMF_0001153801-mRNA-1"/>
    </source>
</evidence>
<dbReference type="WBParaSite" id="BTMF_0001153801-mRNA-1">
    <property type="protein sequence ID" value="BTMF_0001153801-mRNA-1"/>
    <property type="gene ID" value="BTMF_0001153801"/>
</dbReference>
<gene>
    <name evidence="1" type="ORF">BTMF_LOCUS9572</name>
</gene>
<evidence type="ECO:0000313" key="1">
    <source>
        <dbReference type="EMBL" id="VDO32388.1"/>
    </source>
</evidence>
<protein>
    <submittedName>
        <fullName evidence="1 3">Uncharacterized protein</fullName>
    </submittedName>
</protein>
<reference evidence="3" key="1">
    <citation type="submission" date="2017-02" db="UniProtKB">
        <authorList>
            <consortium name="WormBaseParasite"/>
        </authorList>
    </citation>
    <scope>IDENTIFICATION</scope>
</reference>
<accession>A0A0R3QUY6</accession>
<dbReference type="EMBL" id="UZAG01017025">
    <property type="protein sequence ID" value="VDO32388.1"/>
    <property type="molecule type" value="Genomic_DNA"/>
</dbReference>
<sequence>MNGSIHSGRLLNESFDFDDLDAFNLLGLNFENFAEADESGYYSGDQLQNAVDRAFLFGFNGAFNRIEHGIDEMGNENRIHNVNNDDLLIIIILIYPSIMNCLHKNGGSLIKLILQSLQQFQHKFYEEINNEFDQMSDYLQHLKASGSRSWSPRSMRERHGRDFIEYRRHSYPNIVSLLFSFEFIYFSFFASKKF</sequence>
<dbReference type="AlphaFoldDB" id="A0A0R3QUY6"/>
<organism evidence="3">
    <name type="scientific">Brugia timori</name>
    <dbReference type="NCBI Taxonomy" id="42155"/>
    <lineage>
        <taxon>Eukaryota</taxon>
        <taxon>Metazoa</taxon>
        <taxon>Ecdysozoa</taxon>
        <taxon>Nematoda</taxon>
        <taxon>Chromadorea</taxon>
        <taxon>Rhabditida</taxon>
        <taxon>Spirurina</taxon>
        <taxon>Spiruromorpha</taxon>
        <taxon>Filarioidea</taxon>
        <taxon>Onchocercidae</taxon>
        <taxon>Brugia</taxon>
    </lineage>
</organism>
<evidence type="ECO:0000313" key="2">
    <source>
        <dbReference type="Proteomes" id="UP000280834"/>
    </source>
</evidence>
<keyword evidence="2" id="KW-1185">Reference proteome</keyword>
<proteinExistence type="predicted"/>
<dbReference type="Proteomes" id="UP000280834">
    <property type="component" value="Unassembled WGS sequence"/>
</dbReference>